<dbReference type="Pfam" id="PF03040">
    <property type="entry name" value="CemA"/>
    <property type="match status" value="1"/>
</dbReference>
<sequence length="57" mass="7118">MISSFYWDFRFAYNNQIIYVFVSTFPIIFDTIFKYWIFYYFNCVSPSLLVIYYSMND</sequence>
<dbReference type="GO" id="GO:0016020">
    <property type="term" value="C:membrane"/>
    <property type="evidence" value="ECO:0007669"/>
    <property type="project" value="UniProtKB-SubCell"/>
</dbReference>
<keyword evidence="2" id="KW-0813">Transport</keyword>
<evidence type="ECO:0000256" key="2">
    <source>
        <dbReference type="ARBA" id="ARBA00022448"/>
    </source>
</evidence>
<dbReference type="PANTHER" id="PTHR33650:SF2">
    <property type="entry name" value="CHLOROPLAST ENVELOPE MEMBRANE PROTEIN"/>
    <property type="match status" value="1"/>
</dbReference>
<dbReference type="PANTHER" id="PTHR33650">
    <property type="entry name" value="CHLOROPLAST ENVELOPE MEMBRANE PROTEIN-RELATED"/>
    <property type="match status" value="1"/>
</dbReference>
<evidence type="ECO:0000256" key="9">
    <source>
        <dbReference type="ARBA" id="ARBA00022989"/>
    </source>
</evidence>
<evidence type="ECO:0000256" key="10">
    <source>
        <dbReference type="ARBA" id="ARBA00023065"/>
    </source>
</evidence>
<evidence type="ECO:0000256" key="11">
    <source>
        <dbReference type="ARBA" id="ARBA00023136"/>
    </source>
</evidence>
<comment type="similarity">
    <text evidence="12">Belongs to the CemA family.</text>
</comment>
<dbReference type="Proteomes" id="UP001164929">
    <property type="component" value="Chromosome 11"/>
</dbReference>
<keyword evidence="9 13" id="KW-1133">Transmembrane helix</keyword>
<accession>A0AAD6M621</accession>
<reference evidence="14" key="1">
    <citation type="journal article" date="2023" name="Mol. Ecol. Resour.">
        <title>Chromosome-level genome assembly of a triploid poplar Populus alba 'Berolinensis'.</title>
        <authorList>
            <person name="Chen S."/>
            <person name="Yu Y."/>
            <person name="Wang X."/>
            <person name="Wang S."/>
            <person name="Zhang T."/>
            <person name="Zhou Y."/>
            <person name="He R."/>
            <person name="Meng N."/>
            <person name="Wang Y."/>
            <person name="Liu W."/>
            <person name="Liu Z."/>
            <person name="Liu J."/>
            <person name="Guo Q."/>
            <person name="Huang H."/>
            <person name="Sederoff R.R."/>
            <person name="Wang G."/>
            <person name="Qu G."/>
            <person name="Chen S."/>
        </authorList>
    </citation>
    <scope>NUCLEOTIDE SEQUENCE</scope>
    <source>
        <strain evidence="14">SC-2020</strain>
    </source>
</reference>
<keyword evidence="4" id="KW-0633">Potassium transport</keyword>
<keyword evidence="3" id="KW-0050">Antiport</keyword>
<evidence type="ECO:0000313" key="14">
    <source>
        <dbReference type="EMBL" id="KAJ6979648.1"/>
    </source>
</evidence>
<keyword evidence="5 13" id="KW-0812">Transmembrane</keyword>
<keyword evidence="6" id="KW-0934">Plastid</keyword>
<keyword evidence="7" id="KW-0375">Hydrogen ion transport</keyword>
<dbReference type="GO" id="GO:0006813">
    <property type="term" value="P:potassium ion transport"/>
    <property type="evidence" value="ECO:0007669"/>
    <property type="project" value="UniProtKB-KW"/>
</dbReference>
<keyword evidence="11 13" id="KW-0472">Membrane</keyword>
<feature type="transmembrane region" description="Helical" evidence="13">
    <location>
        <begin position="12"/>
        <end position="29"/>
    </location>
</feature>
<evidence type="ECO:0000256" key="6">
    <source>
        <dbReference type="ARBA" id="ARBA00022780"/>
    </source>
</evidence>
<dbReference type="GO" id="GO:0015297">
    <property type="term" value="F:antiporter activity"/>
    <property type="evidence" value="ECO:0007669"/>
    <property type="project" value="UniProtKB-KW"/>
</dbReference>
<evidence type="ECO:0000256" key="13">
    <source>
        <dbReference type="SAM" id="Phobius"/>
    </source>
</evidence>
<name>A0AAD6M621_9ROSI</name>
<keyword evidence="15" id="KW-1185">Reference proteome</keyword>
<evidence type="ECO:0000256" key="7">
    <source>
        <dbReference type="ARBA" id="ARBA00022781"/>
    </source>
</evidence>
<keyword evidence="6" id="KW-1001">Plastid inner membrane</keyword>
<evidence type="ECO:0000256" key="3">
    <source>
        <dbReference type="ARBA" id="ARBA00022449"/>
    </source>
</evidence>
<evidence type="ECO:0000256" key="12">
    <source>
        <dbReference type="ARBA" id="ARBA00043980"/>
    </source>
</evidence>
<dbReference type="AlphaFoldDB" id="A0AAD6M621"/>
<dbReference type="GO" id="GO:1902600">
    <property type="term" value="P:proton transmembrane transport"/>
    <property type="evidence" value="ECO:0007669"/>
    <property type="project" value="UniProtKB-KW"/>
</dbReference>
<evidence type="ECO:0000256" key="4">
    <source>
        <dbReference type="ARBA" id="ARBA00022538"/>
    </source>
</evidence>
<comment type="subcellular location">
    <subcellularLocation>
        <location evidence="1">Membrane</location>
        <topology evidence="1">Multi-pass membrane protein</topology>
    </subcellularLocation>
</comment>
<comment type="caution">
    <text evidence="14">The sequence shown here is derived from an EMBL/GenBank/DDBJ whole genome shotgun (WGS) entry which is preliminary data.</text>
</comment>
<evidence type="ECO:0000256" key="1">
    <source>
        <dbReference type="ARBA" id="ARBA00004141"/>
    </source>
</evidence>
<evidence type="ECO:0000256" key="5">
    <source>
        <dbReference type="ARBA" id="ARBA00022692"/>
    </source>
</evidence>
<evidence type="ECO:0000256" key="8">
    <source>
        <dbReference type="ARBA" id="ARBA00022958"/>
    </source>
</evidence>
<gene>
    <name evidence="14" type="ORF">NC653_027714</name>
</gene>
<dbReference type="InterPro" id="IPR004282">
    <property type="entry name" value="CemA"/>
</dbReference>
<dbReference type="EMBL" id="JAQIZT010000011">
    <property type="protein sequence ID" value="KAJ6979648.1"/>
    <property type="molecule type" value="Genomic_DNA"/>
</dbReference>
<proteinExistence type="inferred from homology"/>
<organism evidence="14 15">
    <name type="scientific">Populus alba x Populus x berolinensis</name>
    <dbReference type="NCBI Taxonomy" id="444605"/>
    <lineage>
        <taxon>Eukaryota</taxon>
        <taxon>Viridiplantae</taxon>
        <taxon>Streptophyta</taxon>
        <taxon>Embryophyta</taxon>
        <taxon>Tracheophyta</taxon>
        <taxon>Spermatophyta</taxon>
        <taxon>Magnoliopsida</taxon>
        <taxon>eudicotyledons</taxon>
        <taxon>Gunneridae</taxon>
        <taxon>Pentapetalae</taxon>
        <taxon>rosids</taxon>
        <taxon>fabids</taxon>
        <taxon>Malpighiales</taxon>
        <taxon>Salicaceae</taxon>
        <taxon>Saliceae</taxon>
        <taxon>Populus</taxon>
    </lineage>
</organism>
<keyword evidence="10" id="KW-0406">Ion transport</keyword>
<protein>
    <submittedName>
        <fullName evidence="14">Uncharacterized protein</fullName>
    </submittedName>
</protein>
<evidence type="ECO:0000313" key="15">
    <source>
        <dbReference type="Proteomes" id="UP001164929"/>
    </source>
</evidence>
<keyword evidence="8" id="KW-0630">Potassium</keyword>